<organism evidence="1 2">
    <name type="scientific">Bartonella silvatica</name>
    <dbReference type="NCBI Taxonomy" id="357760"/>
    <lineage>
        <taxon>Bacteria</taxon>
        <taxon>Pseudomonadati</taxon>
        <taxon>Pseudomonadota</taxon>
        <taxon>Alphaproteobacteria</taxon>
        <taxon>Hyphomicrobiales</taxon>
        <taxon>Bartonellaceae</taxon>
        <taxon>Bartonella</taxon>
    </lineage>
</organism>
<dbReference type="EMBL" id="JBEPLI010000008">
    <property type="protein sequence ID" value="MET3589877.1"/>
    <property type="molecule type" value="Genomic_DNA"/>
</dbReference>
<comment type="caution">
    <text evidence="1">The sequence shown here is derived from an EMBL/GenBank/DDBJ whole genome shotgun (WGS) entry which is preliminary data.</text>
</comment>
<proteinExistence type="predicted"/>
<gene>
    <name evidence="1" type="ORF">ABID23_000965</name>
</gene>
<reference evidence="1 2" key="1">
    <citation type="submission" date="2024-06" db="EMBL/GenBank/DDBJ databases">
        <title>Genomic Encyclopedia of Type Strains, Phase IV (KMG-IV): sequencing the most valuable type-strain genomes for metagenomic binning, comparative biology and taxonomic classification.</title>
        <authorList>
            <person name="Goeker M."/>
        </authorList>
    </citation>
    <scope>NUCLEOTIDE SEQUENCE [LARGE SCALE GENOMIC DNA]</scope>
    <source>
        <strain evidence="1 2">DSM 23649</strain>
    </source>
</reference>
<name>A0ABV2HHK7_9HYPH</name>
<sequence>MGGIFCDQWRGVLPMVWGVMVQTLRVRGC</sequence>
<evidence type="ECO:0000313" key="2">
    <source>
        <dbReference type="Proteomes" id="UP001549086"/>
    </source>
</evidence>
<dbReference type="Proteomes" id="UP001549086">
    <property type="component" value="Unassembled WGS sequence"/>
</dbReference>
<protein>
    <submittedName>
        <fullName evidence="1">Uncharacterized protein</fullName>
    </submittedName>
</protein>
<accession>A0ABV2HHK7</accession>
<keyword evidence="2" id="KW-1185">Reference proteome</keyword>
<evidence type="ECO:0000313" key="1">
    <source>
        <dbReference type="EMBL" id="MET3589877.1"/>
    </source>
</evidence>